<dbReference type="Pfam" id="PF00596">
    <property type="entry name" value="Aldolase_II"/>
    <property type="match status" value="1"/>
</dbReference>
<evidence type="ECO:0000313" key="3">
    <source>
        <dbReference type="Proteomes" id="UP000285084"/>
    </source>
</evidence>
<dbReference type="PANTHER" id="PTHR10672">
    <property type="entry name" value="ADDUCIN"/>
    <property type="match status" value="1"/>
</dbReference>
<dbReference type="SMART" id="SM01007">
    <property type="entry name" value="Aldolase_II"/>
    <property type="match status" value="1"/>
</dbReference>
<dbReference type="InterPro" id="IPR051017">
    <property type="entry name" value="Aldolase-II_Adducin_sf"/>
</dbReference>
<dbReference type="SUPFAM" id="SSF53639">
    <property type="entry name" value="AraD/HMP-PK domain-like"/>
    <property type="match status" value="1"/>
</dbReference>
<proteinExistence type="predicted"/>
<dbReference type="AlphaFoldDB" id="A0A420N4U2"/>
<dbReference type="InterPro" id="IPR001303">
    <property type="entry name" value="Aldolase_II/adducin_N"/>
</dbReference>
<feature type="domain" description="Class II aldolase/adducin N-terminal" evidence="1">
    <location>
        <begin position="16"/>
        <end position="220"/>
    </location>
</feature>
<dbReference type="GO" id="GO:0051015">
    <property type="term" value="F:actin filament binding"/>
    <property type="evidence" value="ECO:0007669"/>
    <property type="project" value="TreeGrafter"/>
</dbReference>
<name>A0A420N4U2_FUSOX</name>
<evidence type="ECO:0000313" key="2">
    <source>
        <dbReference type="EMBL" id="RKK75285.1"/>
    </source>
</evidence>
<dbReference type="InterPro" id="IPR036409">
    <property type="entry name" value="Aldolase_II/adducin_N_sf"/>
</dbReference>
<dbReference type="EMBL" id="MRCX01000063">
    <property type="protein sequence ID" value="RKK75285.1"/>
    <property type="molecule type" value="Genomic_DNA"/>
</dbReference>
<protein>
    <recommendedName>
        <fullName evidence="1">Class II aldolase/adducin N-terminal domain-containing protein</fullName>
    </recommendedName>
</protein>
<dbReference type="Proteomes" id="UP000285084">
    <property type="component" value="Unassembled WGS sequence"/>
</dbReference>
<accession>A0A420N4U2</accession>
<sequence>MPAEPAETESHEAFLRTLVSGCHILHFHNVLDAYGHLSARHPEKPDRFFMPRNTAPGTVSSQHDLVEYYIHDGEPVNSDAPKGYVERYIHSEIYKKFPGVMSVIHSHSTSVIPYTISSVPMQPCFHMAGFLGNSVPVFDISKHYDDEDIRDLLIRNTRLGAALAGCFSHEGAHNNGSSEEQEPSQPVTLMRGHGYTVCGNRIEESVLRAIYTKENAAIQTNTLMSHAAFHGASQRPPAIDYIHLDEVTASTEMTRWSFERPWNLWLKEVELAGLYTNSV</sequence>
<dbReference type="GO" id="GO:0005856">
    <property type="term" value="C:cytoskeleton"/>
    <property type="evidence" value="ECO:0007669"/>
    <property type="project" value="TreeGrafter"/>
</dbReference>
<reference evidence="2 3" key="1">
    <citation type="journal article" date="2018" name="Sci. Rep.">
        <title>Characterisation of pathogen-specific regions and novel effector candidates in Fusarium oxysporum f. sp. cepae.</title>
        <authorList>
            <person name="Armitage A.D."/>
            <person name="Taylor A."/>
            <person name="Sobczyk M.K."/>
            <person name="Baxter L."/>
            <person name="Greenfield B.P."/>
            <person name="Bates H.J."/>
            <person name="Wilson F."/>
            <person name="Jackson A.C."/>
            <person name="Ott S."/>
            <person name="Harrison R.J."/>
            <person name="Clarkson J.P."/>
        </authorList>
    </citation>
    <scope>NUCLEOTIDE SEQUENCE [LARGE SCALE GENOMIC DNA]</scope>
    <source>
        <strain evidence="2 3">Fo_A13</strain>
    </source>
</reference>
<gene>
    <name evidence="2" type="ORF">BFJ69_g7875</name>
</gene>
<dbReference type="Gene3D" id="3.40.225.10">
    <property type="entry name" value="Class II aldolase/adducin N-terminal domain"/>
    <property type="match status" value="1"/>
</dbReference>
<dbReference type="PANTHER" id="PTHR10672:SF41">
    <property type="entry name" value="CLASS II ALDOLASE_ADDUCIN DOMAIN PROTEIN (AFU_ORTHOLOGUE AFUA_3G01330)"/>
    <property type="match status" value="1"/>
</dbReference>
<evidence type="ECO:0000259" key="1">
    <source>
        <dbReference type="SMART" id="SM01007"/>
    </source>
</evidence>
<organism evidence="2 3">
    <name type="scientific">Fusarium oxysporum</name>
    <name type="common">Fusarium vascular wilt</name>
    <dbReference type="NCBI Taxonomy" id="5507"/>
    <lineage>
        <taxon>Eukaryota</taxon>
        <taxon>Fungi</taxon>
        <taxon>Dikarya</taxon>
        <taxon>Ascomycota</taxon>
        <taxon>Pezizomycotina</taxon>
        <taxon>Sordariomycetes</taxon>
        <taxon>Hypocreomycetidae</taxon>
        <taxon>Hypocreales</taxon>
        <taxon>Nectriaceae</taxon>
        <taxon>Fusarium</taxon>
        <taxon>Fusarium oxysporum species complex</taxon>
    </lineage>
</organism>
<comment type="caution">
    <text evidence="2">The sequence shown here is derived from an EMBL/GenBank/DDBJ whole genome shotgun (WGS) entry which is preliminary data.</text>
</comment>